<reference evidence="2" key="1">
    <citation type="submission" date="2020-04" db="EMBL/GenBank/DDBJ databases">
        <authorList>
            <person name="Chiriac C."/>
            <person name="Salcher M."/>
            <person name="Ghai R."/>
            <person name="Kavagutti S V."/>
        </authorList>
    </citation>
    <scope>NUCLEOTIDE SEQUENCE</scope>
</reference>
<feature type="domain" description="DUF551" evidence="1">
    <location>
        <begin position="15"/>
        <end position="73"/>
    </location>
</feature>
<organism evidence="2">
    <name type="scientific">uncultured Caudovirales phage</name>
    <dbReference type="NCBI Taxonomy" id="2100421"/>
    <lineage>
        <taxon>Viruses</taxon>
        <taxon>Duplodnaviria</taxon>
        <taxon>Heunggongvirae</taxon>
        <taxon>Uroviricota</taxon>
        <taxon>Caudoviricetes</taxon>
        <taxon>Peduoviridae</taxon>
        <taxon>Maltschvirus</taxon>
        <taxon>Maltschvirus maltsch</taxon>
    </lineage>
</organism>
<gene>
    <name evidence="2" type="ORF">UFOVP80_45</name>
</gene>
<dbReference type="EMBL" id="LR796205">
    <property type="protein sequence ID" value="CAB4126648.1"/>
    <property type="molecule type" value="Genomic_DNA"/>
</dbReference>
<proteinExistence type="predicted"/>
<dbReference type="InterPro" id="IPR007539">
    <property type="entry name" value="DUF551"/>
</dbReference>
<evidence type="ECO:0000313" key="2">
    <source>
        <dbReference type="EMBL" id="CAB4126648.1"/>
    </source>
</evidence>
<protein>
    <recommendedName>
        <fullName evidence="1">DUF551 domain-containing protein</fullName>
    </recommendedName>
</protein>
<accession>A0A6J5KVV6</accession>
<name>A0A6J5KVV6_9CAUD</name>
<sequence>MRRILMHPRRREIVEWISIKDKHPEEGQSVLTYHHGYMDVAEIMWFDDDNIPHFIAGSGSYIAEYWMPLPEPPRE</sequence>
<evidence type="ECO:0000259" key="1">
    <source>
        <dbReference type="Pfam" id="PF04448"/>
    </source>
</evidence>
<dbReference type="Pfam" id="PF04448">
    <property type="entry name" value="DUF551"/>
    <property type="match status" value="1"/>
</dbReference>